<dbReference type="PANTHER" id="PTHR23074">
    <property type="entry name" value="AAA DOMAIN-CONTAINING"/>
    <property type="match status" value="1"/>
</dbReference>
<dbReference type="Gene3D" id="1.10.8.60">
    <property type="match status" value="1"/>
</dbReference>
<evidence type="ECO:0000256" key="1">
    <source>
        <dbReference type="ARBA" id="ARBA00022741"/>
    </source>
</evidence>
<evidence type="ECO:0000256" key="2">
    <source>
        <dbReference type="ARBA" id="ARBA00022840"/>
    </source>
</evidence>
<dbReference type="STRING" id="461836.A0A0L0DLY1"/>
<evidence type="ECO:0000313" key="5">
    <source>
        <dbReference type="EMBL" id="KNC53322.1"/>
    </source>
</evidence>
<feature type="region of interest" description="Disordered" evidence="3">
    <location>
        <begin position="337"/>
        <end position="477"/>
    </location>
</feature>
<gene>
    <name evidence="5" type="ORF">AMSG_08818</name>
</gene>
<dbReference type="InterPro" id="IPR003593">
    <property type="entry name" value="AAA+_ATPase"/>
</dbReference>
<feature type="compositionally biased region" description="Low complexity" evidence="3">
    <location>
        <begin position="92"/>
        <end position="119"/>
    </location>
</feature>
<proteinExistence type="predicted"/>
<dbReference type="GO" id="GO:0016887">
    <property type="term" value="F:ATP hydrolysis activity"/>
    <property type="evidence" value="ECO:0007669"/>
    <property type="project" value="InterPro"/>
</dbReference>
<keyword evidence="2" id="KW-0067">ATP-binding</keyword>
<feature type="compositionally biased region" description="Low complexity" evidence="3">
    <location>
        <begin position="453"/>
        <end position="467"/>
    </location>
</feature>
<reference evidence="5 6" key="1">
    <citation type="submission" date="2010-05" db="EMBL/GenBank/DDBJ databases">
        <title>The Genome Sequence of Thecamonas trahens ATCC 50062.</title>
        <authorList>
            <consortium name="The Broad Institute Genome Sequencing Platform"/>
            <person name="Russ C."/>
            <person name="Cuomo C."/>
            <person name="Shea T."/>
            <person name="Young S.K."/>
            <person name="Zeng Q."/>
            <person name="Koehrsen M."/>
            <person name="Haas B."/>
            <person name="Borodovsky M."/>
            <person name="Guigo R."/>
            <person name="Alvarado L."/>
            <person name="Berlin A."/>
            <person name="Bochicchio J."/>
            <person name="Borenstein D."/>
            <person name="Chapman S."/>
            <person name="Chen Z."/>
            <person name="Freedman E."/>
            <person name="Gellesch M."/>
            <person name="Goldberg J."/>
            <person name="Griggs A."/>
            <person name="Gujja S."/>
            <person name="Heilman E."/>
            <person name="Heiman D."/>
            <person name="Hepburn T."/>
            <person name="Howarth C."/>
            <person name="Jen D."/>
            <person name="Larson L."/>
            <person name="Mehta T."/>
            <person name="Park D."/>
            <person name="Pearson M."/>
            <person name="Roberts A."/>
            <person name="Saif S."/>
            <person name="Shenoy N."/>
            <person name="Sisk P."/>
            <person name="Stolte C."/>
            <person name="Sykes S."/>
            <person name="Thomson T."/>
            <person name="Walk T."/>
            <person name="White J."/>
            <person name="Yandava C."/>
            <person name="Burger G."/>
            <person name="Gray M.W."/>
            <person name="Holland P.W.H."/>
            <person name="King N."/>
            <person name="Lang F.B.F."/>
            <person name="Roger A.J."/>
            <person name="Ruiz-Trillo I."/>
            <person name="Lander E."/>
            <person name="Nusbaum C."/>
        </authorList>
    </citation>
    <scope>NUCLEOTIDE SEQUENCE [LARGE SCALE GENOMIC DNA]</scope>
    <source>
        <strain evidence="5 6">ATCC 50062</strain>
    </source>
</reference>
<evidence type="ECO:0000256" key="3">
    <source>
        <dbReference type="SAM" id="MobiDB-lite"/>
    </source>
</evidence>
<dbReference type="InterPro" id="IPR003959">
    <property type="entry name" value="ATPase_AAA_core"/>
</dbReference>
<dbReference type="InterPro" id="IPR050304">
    <property type="entry name" value="MT-severing_AAA_ATPase"/>
</dbReference>
<dbReference type="GO" id="GO:0005524">
    <property type="term" value="F:ATP binding"/>
    <property type="evidence" value="ECO:0007669"/>
    <property type="project" value="UniProtKB-KW"/>
</dbReference>
<dbReference type="GeneID" id="25567422"/>
<feature type="compositionally biased region" description="Basic residues" evidence="3">
    <location>
        <begin position="339"/>
        <end position="352"/>
    </location>
</feature>
<dbReference type="eggNOG" id="KOG0738">
    <property type="taxonomic scope" value="Eukaryota"/>
</dbReference>
<dbReference type="Pfam" id="PF09336">
    <property type="entry name" value="Vps4_C"/>
    <property type="match status" value="1"/>
</dbReference>
<dbReference type="OrthoDB" id="5334845at2759"/>
<dbReference type="InterPro" id="IPR041569">
    <property type="entry name" value="AAA_lid_3"/>
</dbReference>
<keyword evidence="1" id="KW-0547">Nucleotide-binding</keyword>
<feature type="domain" description="AAA+ ATPase" evidence="4">
    <location>
        <begin position="222"/>
        <end position="655"/>
    </location>
</feature>
<dbReference type="RefSeq" id="XP_013754581.1">
    <property type="nucleotide sequence ID" value="XM_013899127.1"/>
</dbReference>
<sequence length="764" mass="81590">MDPGHAFHLDMQRAIVASLASIAPPPRAAPAPARATAGRAAGRTSAPRASHTPLLPRLRAAGGSSSSRAAAGTGPRLGRRNQLAREGILPRSTSGPGSSGPTSAPKSASPVRTSASGRSAGRRAGDGRGRASTVSPSALSQRRRRKERARCGGDGGGDDSGVWIDKTGKGMMRRRGRVWCLDSTISMFYGVVYTPSVASRPVAKSRYSFSLTAIVSKVNRADPQTLYIVLKWGTGKGLNCVALAVSTAKYLWSALQFRADRRLKPNIPIDITIDVDGSHVSLYGNSVCIFDSLDLSHCTDALDGPIGLGIYRGLVSINSIALVPLVDSPFAGTGGHVHGLARGKHKSKRKGKGKTDASAGGDEPSAASPPLARRGNQPFLTGPTITGATKSPGGPSSVSPSKVRASHSRRLDSPVRRQPPRRIDSSSSSADSLTSSSSSRPRRPTRRTHKAYGSSAGSSSSSSSSSSEPVRPVERYQAPIPTDAPLVEMIETYMLEDDPNVSWDDIAGLDEAKRVLQEATMVARAVASECETTFFNVSSSTLTSKWRGESERLVRVLFDMARHYAPSTIFIDEIDSIASKRGGQGEHEASRRVKSELLVQMDGVNTAVAEAAASAEGSSGPMKLVTVLAATNYPWALDDAMRRRLEKRIYIPLPNLEARQRLLTINLQSVVYDEAALDLCELARRMDGYSGADITSVCRDAALNKLRKRIKGLSPKQIRKLKSEDVDEPVTMDDFDTALANVSASVNRNEIARFEAWHAEFGSE</sequence>
<dbReference type="EMBL" id="GL349480">
    <property type="protein sequence ID" value="KNC53322.1"/>
    <property type="molecule type" value="Genomic_DNA"/>
</dbReference>
<feature type="compositionally biased region" description="Basic residues" evidence="3">
    <location>
        <begin position="440"/>
        <end position="450"/>
    </location>
</feature>
<feature type="compositionally biased region" description="Low complexity" evidence="3">
    <location>
        <begin position="30"/>
        <end position="50"/>
    </location>
</feature>
<name>A0A0L0DLY1_THETB</name>
<dbReference type="Gene3D" id="3.40.50.300">
    <property type="entry name" value="P-loop containing nucleotide triphosphate hydrolases"/>
    <property type="match status" value="1"/>
</dbReference>
<feature type="compositionally biased region" description="Low complexity" evidence="3">
    <location>
        <begin position="390"/>
        <end position="403"/>
    </location>
</feature>
<dbReference type="InterPro" id="IPR027417">
    <property type="entry name" value="P-loop_NTPase"/>
</dbReference>
<organism evidence="5 6">
    <name type="scientific">Thecamonas trahens ATCC 50062</name>
    <dbReference type="NCBI Taxonomy" id="461836"/>
    <lineage>
        <taxon>Eukaryota</taxon>
        <taxon>Apusozoa</taxon>
        <taxon>Apusomonadida</taxon>
        <taxon>Apusomonadidae</taxon>
        <taxon>Thecamonas</taxon>
    </lineage>
</organism>
<evidence type="ECO:0000259" key="4">
    <source>
        <dbReference type="SMART" id="SM00382"/>
    </source>
</evidence>
<feature type="region of interest" description="Disordered" evidence="3">
    <location>
        <begin position="24"/>
        <end position="163"/>
    </location>
</feature>
<dbReference type="SMART" id="SM00382">
    <property type="entry name" value="AAA"/>
    <property type="match status" value="1"/>
</dbReference>
<dbReference type="AlphaFoldDB" id="A0A0L0DLY1"/>
<feature type="compositionally biased region" description="Low complexity" evidence="3">
    <location>
        <begin position="57"/>
        <end position="76"/>
    </location>
</feature>
<accession>A0A0L0DLY1</accession>
<feature type="compositionally biased region" description="Low complexity" evidence="3">
    <location>
        <begin position="425"/>
        <end position="439"/>
    </location>
</feature>
<dbReference type="SUPFAM" id="SSF52540">
    <property type="entry name" value="P-loop containing nucleoside triphosphate hydrolases"/>
    <property type="match status" value="1"/>
</dbReference>
<evidence type="ECO:0000313" key="6">
    <source>
        <dbReference type="Proteomes" id="UP000054408"/>
    </source>
</evidence>
<dbReference type="PANTHER" id="PTHR23074:SF19">
    <property type="entry name" value="KATANIN P60 ATPASE-CONTAINING SUBUNIT A1"/>
    <property type="match status" value="1"/>
</dbReference>
<dbReference type="InterPro" id="IPR015415">
    <property type="entry name" value="Spast_Vps4_C"/>
</dbReference>
<keyword evidence="6" id="KW-1185">Reference proteome</keyword>
<dbReference type="Pfam" id="PF17862">
    <property type="entry name" value="AAA_lid_3"/>
    <property type="match status" value="1"/>
</dbReference>
<dbReference type="Proteomes" id="UP000054408">
    <property type="component" value="Unassembled WGS sequence"/>
</dbReference>
<protein>
    <submittedName>
        <fullName evidence="5">Aaa ATPase</fullName>
    </submittedName>
</protein>
<dbReference type="Pfam" id="PF00004">
    <property type="entry name" value="AAA"/>
    <property type="match status" value="1"/>
</dbReference>